<accession>A0ABV7EH20</accession>
<reference evidence="3" key="1">
    <citation type="journal article" date="2019" name="Int. J. Syst. Evol. Microbiol.">
        <title>The Global Catalogue of Microorganisms (GCM) 10K type strain sequencing project: providing services to taxonomists for standard genome sequencing and annotation.</title>
        <authorList>
            <consortium name="The Broad Institute Genomics Platform"/>
            <consortium name="The Broad Institute Genome Sequencing Center for Infectious Disease"/>
            <person name="Wu L."/>
            <person name="Ma J."/>
        </authorList>
    </citation>
    <scope>NUCLEOTIDE SEQUENCE [LARGE SCALE GENOMIC DNA]</scope>
    <source>
        <strain evidence="3">KCTC 52606</strain>
    </source>
</reference>
<organism evidence="2 3">
    <name type="scientific">Alteraurantiacibacter lauratis</name>
    <dbReference type="NCBI Taxonomy" id="2054627"/>
    <lineage>
        <taxon>Bacteria</taxon>
        <taxon>Pseudomonadati</taxon>
        <taxon>Pseudomonadota</taxon>
        <taxon>Alphaproteobacteria</taxon>
        <taxon>Sphingomonadales</taxon>
        <taxon>Erythrobacteraceae</taxon>
        <taxon>Alteraurantiacibacter</taxon>
    </lineage>
</organism>
<name>A0ABV7EH20_9SPHN</name>
<dbReference type="Pfam" id="PF01609">
    <property type="entry name" value="DDE_Tnp_1"/>
    <property type="match status" value="1"/>
</dbReference>
<gene>
    <name evidence="2" type="ORF">ACFODK_13795</name>
</gene>
<dbReference type="RefSeq" id="WP_336920069.1">
    <property type="nucleotide sequence ID" value="NZ_JBANRN010000014.1"/>
</dbReference>
<keyword evidence="3" id="KW-1185">Reference proteome</keyword>
<dbReference type="Proteomes" id="UP001595378">
    <property type="component" value="Unassembled WGS sequence"/>
</dbReference>
<evidence type="ECO:0000313" key="3">
    <source>
        <dbReference type="Proteomes" id="UP001595378"/>
    </source>
</evidence>
<evidence type="ECO:0000313" key="2">
    <source>
        <dbReference type="EMBL" id="MFC3101958.1"/>
    </source>
</evidence>
<dbReference type="InterPro" id="IPR002559">
    <property type="entry name" value="Transposase_11"/>
</dbReference>
<dbReference type="EMBL" id="JBHRSU010000036">
    <property type="protein sequence ID" value="MFC3101958.1"/>
    <property type="molecule type" value="Genomic_DNA"/>
</dbReference>
<feature type="domain" description="Transposase IS4-like" evidence="1">
    <location>
        <begin position="104"/>
        <end position="177"/>
    </location>
</feature>
<evidence type="ECO:0000259" key="1">
    <source>
        <dbReference type="Pfam" id="PF01609"/>
    </source>
</evidence>
<protein>
    <submittedName>
        <fullName evidence="2">Transposase</fullName>
    </submittedName>
</protein>
<proteinExistence type="predicted"/>
<sequence length="190" mass="20496">MLFFAGHVQGLSCPYKRTASSGPNPIRLLVIDDHPDSGGLSLCKEAVSNAAFAVLLSDEAWAAIEPRLPKPRGSTAATSRPTALPVAQKGARANAIGIARGGRTTTIHALADVLRRPLRLILTPGNTSDGQRADLLIGEAIGMMRVIADRGHDANRIRAALRDPGTIPVISGRRNRKRPIQYDERHYKDR</sequence>
<comment type="caution">
    <text evidence="2">The sequence shown here is derived from an EMBL/GenBank/DDBJ whole genome shotgun (WGS) entry which is preliminary data.</text>
</comment>